<dbReference type="Proteomes" id="UP000628017">
    <property type="component" value="Unassembled WGS sequence"/>
</dbReference>
<dbReference type="EMBL" id="BMKA01000007">
    <property type="protein sequence ID" value="GGA30291.1"/>
    <property type="molecule type" value="Genomic_DNA"/>
</dbReference>
<dbReference type="SUPFAM" id="SSF51120">
    <property type="entry name" value="beta-Roll"/>
    <property type="match status" value="2"/>
</dbReference>
<dbReference type="RefSeq" id="WP_188678243.1">
    <property type="nucleotide sequence ID" value="NZ_BMKA01000007.1"/>
</dbReference>
<accession>A0A916R1F2</accession>
<dbReference type="PANTHER" id="PTHR38340:SF1">
    <property type="entry name" value="S-LAYER PROTEIN"/>
    <property type="match status" value="1"/>
</dbReference>
<dbReference type="SUPFAM" id="SSF55486">
    <property type="entry name" value="Metalloproteases ('zincins'), catalytic domain"/>
    <property type="match status" value="1"/>
</dbReference>
<dbReference type="Gene3D" id="3.40.390.10">
    <property type="entry name" value="Collagenase (Catalytic Domain)"/>
    <property type="match status" value="1"/>
</dbReference>
<dbReference type="GO" id="GO:0004222">
    <property type="term" value="F:metalloendopeptidase activity"/>
    <property type="evidence" value="ECO:0007669"/>
    <property type="project" value="InterPro"/>
</dbReference>
<feature type="region of interest" description="Disordered" evidence="7">
    <location>
        <begin position="324"/>
        <end position="359"/>
    </location>
</feature>
<dbReference type="PRINTS" id="PR00313">
    <property type="entry name" value="CABNDNGRPT"/>
</dbReference>
<evidence type="ECO:0000313" key="10">
    <source>
        <dbReference type="Proteomes" id="UP000628017"/>
    </source>
</evidence>
<dbReference type="GO" id="GO:0008270">
    <property type="term" value="F:zinc ion binding"/>
    <property type="evidence" value="ECO:0007669"/>
    <property type="project" value="InterPro"/>
</dbReference>
<dbReference type="GO" id="GO:0031012">
    <property type="term" value="C:extracellular matrix"/>
    <property type="evidence" value="ECO:0007669"/>
    <property type="project" value="InterPro"/>
</dbReference>
<keyword evidence="3" id="KW-0645">Protease</keyword>
<keyword evidence="4" id="KW-0479">Metal-binding</keyword>
<dbReference type="CDD" id="cd04277">
    <property type="entry name" value="ZnMc_serralysin_like"/>
    <property type="match status" value="1"/>
</dbReference>
<dbReference type="Gene3D" id="2.150.10.10">
    <property type="entry name" value="Serralysin-like metalloprotease, C-terminal"/>
    <property type="match status" value="2"/>
</dbReference>
<evidence type="ECO:0000256" key="6">
    <source>
        <dbReference type="ARBA" id="ARBA00022833"/>
    </source>
</evidence>
<protein>
    <recommendedName>
        <fullName evidence="8">Peptidase M10 metallopeptidase domain-containing protein</fullName>
    </recommendedName>
</protein>
<dbReference type="InterPro" id="IPR034033">
    <property type="entry name" value="Serralysin-like"/>
</dbReference>
<evidence type="ECO:0000313" key="9">
    <source>
        <dbReference type="EMBL" id="GGA30291.1"/>
    </source>
</evidence>
<evidence type="ECO:0000256" key="1">
    <source>
        <dbReference type="ARBA" id="ARBA00004613"/>
    </source>
</evidence>
<dbReference type="PROSITE" id="PS00330">
    <property type="entry name" value="HEMOLYSIN_CALCIUM"/>
    <property type="match status" value="1"/>
</dbReference>
<dbReference type="InterPro" id="IPR024079">
    <property type="entry name" value="MetalloPept_cat_dom_sf"/>
</dbReference>
<sequence>MEISNEVLSLLGTDIDRRWNIEAPLGTSVVVTYSFPAEQNAYDTDERPGFAGFTESHIAHIEQALTTWGDASGIDFVRVPEKIGGDIQMAMFDMTGNLNSVGNQVSGWGYYPQYRYAEFVDGEWLLENTHHNMGGDIFMNANFYQADANSMAPGIRGYSILIHEIGHAIGLKHPFEREPVIDDAYDSGIYTVMSYDRSRSTTTLGTLDIEATQLVYGTADLQARWVGKYKAVEQSGTNSGEWLLGRDINDIVIAKGGNDVIRTKEGNDRIYDGFGNDTVDAGAGKDFVFAGAGKDSFDGGDGVDTLSYETARGVMVNLATGATGRGAKGDSVTGFEKLEGSDKGKDKLTGTEGKNTLKGNGGNDKLFGLGGRDLLDGGNGADRLFGGAGHDKLIGGAGKDRMSGDRGKDKLEGGSGADIFVFAPGFGKDVILDFEDDKDTIDLTGFGFDTVEEALTRANQNGDDVVIKFPARTVLTVRDTTLEALADDLIV</sequence>
<feature type="domain" description="Peptidase M10 metallopeptidase" evidence="8">
    <location>
        <begin position="59"/>
        <end position="186"/>
    </location>
</feature>
<comment type="subcellular location">
    <subcellularLocation>
        <location evidence="1">Secreted</location>
    </subcellularLocation>
</comment>
<dbReference type="Pfam" id="PF00353">
    <property type="entry name" value="HemolysinCabind"/>
    <property type="match status" value="3"/>
</dbReference>
<keyword evidence="10" id="KW-1185">Reference proteome</keyword>
<evidence type="ECO:0000256" key="7">
    <source>
        <dbReference type="SAM" id="MobiDB-lite"/>
    </source>
</evidence>
<dbReference type="AlphaFoldDB" id="A0A916R1F2"/>
<gene>
    <name evidence="9" type="ORF">GCM10011498_34330</name>
</gene>
<organism evidence="9 10">
    <name type="scientific">Neptunicoccus cionae</name>
    <dbReference type="NCBI Taxonomy" id="2035344"/>
    <lineage>
        <taxon>Bacteria</taxon>
        <taxon>Pseudomonadati</taxon>
        <taxon>Pseudomonadota</taxon>
        <taxon>Alphaproteobacteria</taxon>
        <taxon>Rhodobacterales</taxon>
        <taxon>Paracoccaceae</taxon>
        <taxon>Neptunicoccus</taxon>
    </lineage>
</organism>
<reference evidence="9" key="2">
    <citation type="submission" date="2020-09" db="EMBL/GenBank/DDBJ databases">
        <authorList>
            <person name="Sun Q."/>
            <person name="Zhou Y."/>
        </authorList>
    </citation>
    <scope>NUCLEOTIDE SEQUENCE</scope>
    <source>
        <strain evidence="9">CGMCC 1.15880</strain>
    </source>
</reference>
<dbReference type="InterPro" id="IPR018511">
    <property type="entry name" value="Hemolysin-typ_Ca-bd_CS"/>
</dbReference>
<keyword evidence="2" id="KW-0964">Secreted</keyword>
<evidence type="ECO:0000256" key="5">
    <source>
        <dbReference type="ARBA" id="ARBA00022801"/>
    </source>
</evidence>
<proteinExistence type="predicted"/>
<dbReference type="GO" id="GO:0006508">
    <property type="term" value="P:proteolysis"/>
    <property type="evidence" value="ECO:0007669"/>
    <property type="project" value="UniProtKB-KW"/>
</dbReference>
<dbReference type="InterPro" id="IPR011049">
    <property type="entry name" value="Serralysin-like_metalloprot_C"/>
</dbReference>
<dbReference type="GO" id="GO:0005509">
    <property type="term" value="F:calcium ion binding"/>
    <property type="evidence" value="ECO:0007669"/>
    <property type="project" value="InterPro"/>
</dbReference>
<evidence type="ECO:0000256" key="3">
    <source>
        <dbReference type="ARBA" id="ARBA00022670"/>
    </source>
</evidence>
<evidence type="ECO:0000256" key="4">
    <source>
        <dbReference type="ARBA" id="ARBA00022723"/>
    </source>
</evidence>
<keyword evidence="6" id="KW-0862">Zinc</keyword>
<dbReference type="InterPro" id="IPR001343">
    <property type="entry name" value="Hemolysn_Ca-bd"/>
</dbReference>
<dbReference type="PANTHER" id="PTHR38340">
    <property type="entry name" value="S-LAYER PROTEIN"/>
    <property type="match status" value="1"/>
</dbReference>
<dbReference type="Pfam" id="PF00413">
    <property type="entry name" value="Peptidase_M10"/>
    <property type="match status" value="1"/>
</dbReference>
<comment type="caution">
    <text evidence="9">The sequence shown here is derived from an EMBL/GenBank/DDBJ whole genome shotgun (WGS) entry which is preliminary data.</text>
</comment>
<reference evidence="9" key="1">
    <citation type="journal article" date="2014" name="Int. J. Syst. Evol. Microbiol.">
        <title>Complete genome sequence of Corynebacterium casei LMG S-19264T (=DSM 44701T), isolated from a smear-ripened cheese.</title>
        <authorList>
            <consortium name="US DOE Joint Genome Institute (JGI-PGF)"/>
            <person name="Walter F."/>
            <person name="Albersmeier A."/>
            <person name="Kalinowski J."/>
            <person name="Ruckert C."/>
        </authorList>
    </citation>
    <scope>NUCLEOTIDE SEQUENCE</scope>
    <source>
        <strain evidence="9">CGMCC 1.15880</strain>
    </source>
</reference>
<evidence type="ECO:0000259" key="8">
    <source>
        <dbReference type="Pfam" id="PF00413"/>
    </source>
</evidence>
<evidence type="ECO:0000256" key="2">
    <source>
        <dbReference type="ARBA" id="ARBA00022525"/>
    </source>
</evidence>
<dbReference type="InterPro" id="IPR001818">
    <property type="entry name" value="Pept_M10_metallopeptidase"/>
</dbReference>
<dbReference type="InterPro" id="IPR050557">
    <property type="entry name" value="RTX_toxin/Mannuronan_C5-epim"/>
</dbReference>
<feature type="compositionally biased region" description="Basic and acidic residues" evidence="7">
    <location>
        <begin position="336"/>
        <end position="349"/>
    </location>
</feature>
<dbReference type="GO" id="GO:0005576">
    <property type="term" value="C:extracellular region"/>
    <property type="evidence" value="ECO:0007669"/>
    <property type="project" value="UniProtKB-SubCell"/>
</dbReference>
<keyword evidence="5" id="KW-0378">Hydrolase</keyword>
<name>A0A916R1F2_9RHOB</name>